<dbReference type="VEuPathDB" id="ToxoDB:CSUI_001484"/>
<name>A0A2C6LC42_9APIC</name>
<gene>
    <name evidence="2" type="ORF">CSUI_001484</name>
</gene>
<feature type="transmembrane region" description="Helical" evidence="1">
    <location>
        <begin position="269"/>
        <end position="291"/>
    </location>
</feature>
<dbReference type="OrthoDB" id="329609at2759"/>
<feature type="transmembrane region" description="Helical" evidence="1">
    <location>
        <begin position="236"/>
        <end position="257"/>
    </location>
</feature>
<dbReference type="Proteomes" id="UP000221165">
    <property type="component" value="Unassembled WGS sequence"/>
</dbReference>
<dbReference type="EMBL" id="MIGC01000595">
    <property type="protein sequence ID" value="PHJ24655.1"/>
    <property type="molecule type" value="Genomic_DNA"/>
</dbReference>
<reference evidence="2 3" key="1">
    <citation type="journal article" date="2017" name="Int. J. Parasitol.">
        <title>The genome of the protozoan parasite Cystoisospora suis and a reverse vaccinology approach to identify vaccine candidates.</title>
        <authorList>
            <person name="Palmieri N."/>
            <person name="Shrestha A."/>
            <person name="Ruttkowski B."/>
            <person name="Beck T."/>
            <person name="Vogl C."/>
            <person name="Tomley F."/>
            <person name="Blake D.P."/>
            <person name="Joachim A."/>
        </authorList>
    </citation>
    <scope>NUCLEOTIDE SEQUENCE [LARGE SCALE GENOMIC DNA]</scope>
    <source>
        <strain evidence="2 3">Wien I</strain>
    </source>
</reference>
<accession>A0A2C6LC42</accession>
<evidence type="ECO:0000313" key="2">
    <source>
        <dbReference type="EMBL" id="PHJ24655.1"/>
    </source>
</evidence>
<dbReference type="RefSeq" id="XP_067926327.1">
    <property type="nucleotide sequence ID" value="XM_068061690.1"/>
</dbReference>
<proteinExistence type="predicted"/>
<keyword evidence="1 2" id="KW-0812">Transmembrane</keyword>
<sequence>MVAGSATTREEVSPKDGDVDTRVFCTGKCTAESLLVFFVYALVVFGCTLLAKFTTWSLAVATVVPASALFTFVLWAFRPNISLQQIALVALSTLALAVPLAVALPVVRSGWVMVIRLLDFATFRPEKPWFIRPGYTLWSFVDTFFLEAALQELIKVAVVYKAFSRKLVRRPRDVIVYSAAASSVIAVVDVALQASKVVVSLRNMPKVVLVPGPSGGTAQTAVNVQDHRIGVLWTFILYHSGFIVPMQLATGAISACLMAPREFSERKIYFLNIITWPILLHGFPIFASQILRRKFRMSVGVPYALCFLDCVSSLRKFSLWVALAADISHNEAYRVLHGVNPEALDSHVLQRLGAFTALLQFGACAVMALCLGCSLVLWRILYLRLSRTAEALPANSAPIPVKAGFLFEWSDIFQRHSSSP</sequence>
<keyword evidence="3" id="KW-1185">Reference proteome</keyword>
<dbReference type="AlphaFoldDB" id="A0A2C6LC42"/>
<feature type="transmembrane region" description="Helical" evidence="1">
    <location>
        <begin position="34"/>
        <end position="51"/>
    </location>
</feature>
<organism evidence="2 3">
    <name type="scientific">Cystoisospora suis</name>
    <dbReference type="NCBI Taxonomy" id="483139"/>
    <lineage>
        <taxon>Eukaryota</taxon>
        <taxon>Sar</taxon>
        <taxon>Alveolata</taxon>
        <taxon>Apicomplexa</taxon>
        <taxon>Conoidasida</taxon>
        <taxon>Coccidia</taxon>
        <taxon>Eucoccidiorida</taxon>
        <taxon>Eimeriorina</taxon>
        <taxon>Sarcocystidae</taxon>
        <taxon>Cystoisospora</taxon>
    </lineage>
</organism>
<keyword evidence="1" id="KW-0472">Membrane</keyword>
<feature type="transmembrane region" description="Helical" evidence="1">
    <location>
        <begin position="174"/>
        <end position="194"/>
    </location>
</feature>
<comment type="caution">
    <text evidence="2">The sequence shown here is derived from an EMBL/GenBank/DDBJ whole genome shotgun (WGS) entry which is preliminary data.</text>
</comment>
<protein>
    <submittedName>
        <fullName evidence="2">Transmembrane protein</fullName>
    </submittedName>
</protein>
<dbReference type="GeneID" id="94424901"/>
<evidence type="ECO:0000256" key="1">
    <source>
        <dbReference type="SAM" id="Phobius"/>
    </source>
</evidence>
<feature type="transmembrane region" description="Helical" evidence="1">
    <location>
        <begin position="354"/>
        <end position="378"/>
    </location>
</feature>
<feature type="transmembrane region" description="Helical" evidence="1">
    <location>
        <begin position="58"/>
        <end position="77"/>
    </location>
</feature>
<feature type="transmembrane region" description="Helical" evidence="1">
    <location>
        <begin position="83"/>
        <end position="107"/>
    </location>
</feature>
<evidence type="ECO:0000313" key="3">
    <source>
        <dbReference type="Proteomes" id="UP000221165"/>
    </source>
</evidence>
<keyword evidence="1" id="KW-1133">Transmembrane helix</keyword>